<evidence type="ECO:0000256" key="4">
    <source>
        <dbReference type="ARBA" id="ARBA00023316"/>
    </source>
</evidence>
<dbReference type="SUPFAM" id="SSF55846">
    <property type="entry name" value="N-acetylmuramoyl-L-alanine amidase-like"/>
    <property type="match status" value="1"/>
</dbReference>
<evidence type="ECO:0000256" key="6">
    <source>
        <dbReference type="SAM" id="SignalP"/>
    </source>
</evidence>
<dbReference type="InterPro" id="IPR023346">
    <property type="entry name" value="Lysozyme-like_dom_sf"/>
</dbReference>
<reference evidence="9" key="1">
    <citation type="journal article" date="2019" name="Int. J. Syst. Evol. Microbiol.">
        <title>The Global Catalogue of Microorganisms (GCM) 10K type strain sequencing project: providing services to taxonomists for standard genome sequencing and annotation.</title>
        <authorList>
            <consortium name="The Broad Institute Genomics Platform"/>
            <consortium name="The Broad Institute Genome Sequencing Center for Infectious Disease"/>
            <person name="Wu L."/>
            <person name="Ma J."/>
        </authorList>
    </citation>
    <scope>NUCLEOTIDE SEQUENCE [LARGE SCALE GENOMIC DNA]</scope>
    <source>
        <strain evidence="9">CECT 7649</strain>
    </source>
</reference>
<evidence type="ECO:0000256" key="3">
    <source>
        <dbReference type="ARBA" id="ARBA00022801"/>
    </source>
</evidence>
<keyword evidence="6" id="KW-0732">Signal</keyword>
<dbReference type="InterPro" id="IPR051206">
    <property type="entry name" value="NAMLAA_amidase_2"/>
</dbReference>
<dbReference type="InterPro" id="IPR002502">
    <property type="entry name" value="Amidase_domain"/>
</dbReference>
<dbReference type="Pfam" id="PF01510">
    <property type="entry name" value="Amidase_2"/>
    <property type="match status" value="1"/>
</dbReference>
<feature type="compositionally biased region" description="Low complexity" evidence="5">
    <location>
        <begin position="19"/>
        <end position="34"/>
    </location>
</feature>
<dbReference type="CDD" id="cd06583">
    <property type="entry name" value="PGRP"/>
    <property type="match status" value="1"/>
</dbReference>
<name>A0ABW2NWL8_9ACTN</name>
<dbReference type="EC" id="3.5.1.28" evidence="2"/>
<evidence type="ECO:0000256" key="5">
    <source>
        <dbReference type="SAM" id="MobiDB-lite"/>
    </source>
</evidence>
<comment type="caution">
    <text evidence="8">The sequence shown here is derived from an EMBL/GenBank/DDBJ whole genome shotgun (WGS) entry which is preliminary data.</text>
</comment>
<feature type="region of interest" description="Disordered" evidence="5">
    <location>
        <begin position="19"/>
        <end position="66"/>
    </location>
</feature>
<gene>
    <name evidence="8" type="ORF">ACFQSB_00845</name>
</gene>
<organism evidence="8 9">
    <name type="scientific">Sphaerisporangium rhizosphaerae</name>
    <dbReference type="NCBI Taxonomy" id="2269375"/>
    <lineage>
        <taxon>Bacteria</taxon>
        <taxon>Bacillati</taxon>
        <taxon>Actinomycetota</taxon>
        <taxon>Actinomycetes</taxon>
        <taxon>Streptosporangiales</taxon>
        <taxon>Streptosporangiaceae</taxon>
        <taxon>Sphaerisporangium</taxon>
    </lineage>
</organism>
<comment type="catalytic activity">
    <reaction evidence="1">
        <text>Hydrolyzes the link between N-acetylmuramoyl residues and L-amino acid residues in certain cell-wall glycopeptides.</text>
        <dbReference type="EC" id="3.5.1.28"/>
    </reaction>
</comment>
<dbReference type="SMART" id="SM00644">
    <property type="entry name" value="Ami_2"/>
    <property type="match status" value="1"/>
</dbReference>
<dbReference type="Gene3D" id="3.40.80.10">
    <property type="entry name" value="Peptidoglycan recognition protein-like"/>
    <property type="match status" value="1"/>
</dbReference>
<evidence type="ECO:0000313" key="9">
    <source>
        <dbReference type="Proteomes" id="UP001596496"/>
    </source>
</evidence>
<sequence>MRRTPAAAVPLAASLVLAGPASPPAWSAPAPAWSRHQASGTTPARSQQKPSEAAPALSGQKASGATPIRFRQEASGAALSRQRAFQVAAAKYGVPEQILLGVSYLESRWDANQGLPSTSGGYGPMHLTDPRLALHGRHGPGTAERAARLTGIPADRLVRDPDANVLGGAALLARHQKALGRPASRDPAGWFDAVARYSGATEAGSAHRFAREVFALIERGAGRVTDDGRQVWLPAAPEIAPRMEHVEREGPPEAGAGRAECPKGLACEWLPAPYRELPGGGYGNHDRSDRPRRHRIDYIVIHDTEETYGKTLRLVDDPAYVSWHYTIRSSDGHIAQHVRARDVAWHAGNWYFNAKAIGIEHEGFMAKAGAWYTEAMYRASARLVRYLARRYGIPLDRAHILGHDNVPGTVPGTVAAMHVDPGPYWDWGHYFELLGSPIRSTGGDRSGLVTIRTDYARHHPRYTGCAEPGEPCPPHGSSSVWLHTAPSDDAPLVRDVGRRSDAASTHDVHDHGARATTGQQFAVAGRSGDWTAIWYLGRRAWFHDPDDAPTAVNATGLVVTPGPGRASVPVYGRAYPEPQAYPKGVPVQPIVPLQYTIQQGQRYAVGLATHGEYYHSTSFDEKAHRLVRGRTMYYQVQLGHRVAFVKADDVEIMPSTTDLPG</sequence>
<dbReference type="SUPFAM" id="SSF53955">
    <property type="entry name" value="Lysozyme-like"/>
    <property type="match status" value="1"/>
</dbReference>
<dbReference type="PANTHER" id="PTHR30417:SF1">
    <property type="entry name" value="N-ACETYLMURAMOYL-L-ALANINE AMIDASE AMID"/>
    <property type="match status" value="1"/>
</dbReference>
<dbReference type="Gene3D" id="1.10.530.10">
    <property type="match status" value="1"/>
</dbReference>
<keyword evidence="4" id="KW-0961">Cell wall biogenesis/degradation</keyword>
<feature type="chain" id="PRO_5046872420" description="N-acetylmuramoyl-L-alanine amidase" evidence="6">
    <location>
        <begin position="28"/>
        <end position="661"/>
    </location>
</feature>
<dbReference type="RefSeq" id="WP_380823749.1">
    <property type="nucleotide sequence ID" value="NZ_JBHTCG010000001.1"/>
</dbReference>
<feature type="domain" description="N-acetylmuramoyl-L-alanine amidase" evidence="7">
    <location>
        <begin position="285"/>
        <end position="422"/>
    </location>
</feature>
<dbReference type="PANTHER" id="PTHR30417">
    <property type="entry name" value="N-ACETYLMURAMOYL-L-ALANINE AMIDASE AMID"/>
    <property type="match status" value="1"/>
</dbReference>
<dbReference type="InterPro" id="IPR036505">
    <property type="entry name" value="Amidase/PGRP_sf"/>
</dbReference>
<dbReference type="EMBL" id="JBHTCG010000001">
    <property type="protein sequence ID" value="MFC7380729.1"/>
    <property type="molecule type" value="Genomic_DNA"/>
</dbReference>
<proteinExistence type="predicted"/>
<feature type="compositionally biased region" description="Polar residues" evidence="5">
    <location>
        <begin position="36"/>
        <end position="50"/>
    </location>
</feature>
<evidence type="ECO:0000256" key="2">
    <source>
        <dbReference type="ARBA" id="ARBA00011901"/>
    </source>
</evidence>
<evidence type="ECO:0000259" key="7">
    <source>
        <dbReference type="SMART" id="SM00644"/>
    </source>
</evidence>
<evidence type="ECO:0000313" key="8">
    <source>
        <dbReference type="EMBL" id="MFC7380729.1"/>
    </source>
</evidence>
<dbReference type="GO" id="GO:0008745">
    <property type="term" value="F:N-acetylmuramoyl-L-alanine amidase activity"/>
    <property type="evidence" value="ECO:0007669"/>
    <property type="project" value="UniProtKB-EC"/>
</dbReference>
<evidence type="ECO:0000256" key="1">
    <source>
        <dbReference type="ARBA" id="ARBA00001561"/>
    </source>
</evidence>
<keyword evidence="3 8" id="KW-0378">Hydrolase</keyword>
<feature type="signal peptide" evidence="6">
    <location>
        <begin position="1"/>
        <end position="27"/>
    </location>
</feature>
<accession>A0ABW2NWL8</accession>
<keyword evidence="9" id="KW-1185">Reference proteome</keyword>
<dbReference type="Proteomes" id="UP001596496">
    <property type="component" value="Unassembled WGS sequence"/>
</dbReference>
<protein>
    <recommendedName>
        <fullName evidence="2">N-acetylmuramoyl-L-alanine amidase</fullName>
        <ecNumber evidence="2">3.5.1.28</ecNumber>
    </recommendedName>
</protein>